<dbReference type="GO" id="GO:0030286">
    <property type="term" value="C:dynein complex"/>
    <property type="evidence" value="ECO:0007669"/>
    <property type="project" value="InterPro"/>
</dbReference>
<dbReference type="SMART" id="SM01375">
    <property type="entry name" value="Dynein_light"/>
    <property type="match status" value="2"/>
</dbReference>
<dbReference type="PANTHER" id="PTHR34524:SF6">
    <property type="entry name" value="CALCYPHOSINE LIKE"/>
    <property type="match status" value="1"/>
</dbReference>
<dbReference type="CDD" id="cd00051">
    <property type="entry name" value="EFh"/>
    <property type="match status" value="2"/>
</dbReference>
<proteinExistence type="predicted"/>
<dbReference type="GeneID" id="20328884"/>
<dbReference type="InterPro" id="IPR001372">
    <property type="entry name" value="Dynein_light_chain_typ-1/2"/>
</dbReference>
<dbReference type="SUPFAM" id="SSF54648">
    <property type="entry name" value="DLC"/>
    <property type="match status" value="2"/>
</dbReference>
<keyword evidence="1" id="KW-0479">Metal-binding</keyword>
<feature type="domain" description="EF-hand" evidence="4">
    <location>
        <begin position="295"/>
        <end position="318"/>
    </location>
</feature>
<dbReference type="CTD" id="20328884"/>
<dbReference type="Gene3D" id="3.30.740.10">
    <property type="entry name" value="Protein Inhibitor Of Neuronal Nitric Oxide Synthase"/>
    <property type="match status" value="2"/>
</dbReference>
<dbReference type="InterPro" id="IPR051581">
    <property type="entry name" value="Ca-bind"/>
</dbReference>
<dbReference type="EMBL" id="KL596867">
    <property type="protein sequence ID" value="KER23040.1"/>
    <property type="molecule type" value="Genomic_DNA"/>
</dbReference>
<dbReference type="InterPro" id="IPR011992">
    <property type="entry name" value="EF-hand-dom_pair"/>
</dbReference>
<keyword evidence="2" id="KW-0677">Repeat</keyword>
<gene>
    <name evidence="5" type="ORF">T265_14718</name>
</gene>
<evidence type="ECO:0000256" key="3">
    <source>
        <dbReference type="ARBA" id="ARBA00022837"/>
    </source>
</evidence>
<dbReference type="CDD" id="cd21454">
    <property type="entry name" value="DLC-like_TAL"/>
    <property type="match status" value="2"/>
</dbReference>
<reference evidence="5 6" key="1">
    <citation type="submission" date="2013-11" db="EMBL/GenBank/DDBJ databases">
        <title>Opisthorchis viverrini - life in the bile duct.</title>
        <authorList>
            <person name="Young N.D."/>
            <person name="Nagarajan N."/>
            <person name="Lin S.J."/>
            <person name="Korhonen P.K."/>
            <person name="Jex A.R."/>
            <person name="Hall R.S."/>
            <person name="Safavi-Hemami H."/>
            <person name="Kaewkong W."/>
            <person name="Bertrand D."/>
            <person name="Gao S."/>
            <person name="Seet Q."/>
            <person name="Wongkham S."/>
            <person name="Teh B.T."/>
            <person name="Wongkham C."/>
            <person name="Intapan P.M."/>
            <person name="Maleewong W."/>
            <person name="Yang X."/>
            <person name="Hu M."/>
            <person name="Wang Z."/>
            <person name="Hofmann A."/>
            <person name="Sternberg P.W."/>
            <person name="Tan P."/>
            <person name="Wang J."/>
            <person name="Gasser R.B."/>
        </authorList>
    </citation>
    <scope>NUCLEOTIDE SEQUENCE [LARGE SCALE GENOMIC DNA]</scope>
</reference>
<dbReference type="OrthoDB" id="9972865at2759"/>
<dbReference type="GO" id="GO:0007017">
    <property type="term" value="P:microtubule-based process"/>
    <property type="evidence" value="ECO:0007669"/>
    <property type="project" value="InterPro"/>
</dbReference>
<dbReference type="PROSITE" id="PS50222">
    <property type="entry name" value="EF_HAND_2"/>
    <property type="match status" value="4"/>
</dbReference>
<feature type="domain" description="EF-hand" evidence="4">
    <location>
        <begin position="249"/>
        <end position="284"/>
    </location>
</feature>
<evidence type="ECO:0000256" key="2">
    <source>
        <dbReference type="ARBA" id="ARBA00022737"/>
    </source>
</evidence>
<dbReference type="InterPro" id="IPR002048">
    <property type="entry name" value="EF_hand_dom"/>
</dbReference>
<sequence>MAQVQTPKPHKTELHTTEQLMMFFMKLDKNNDGVVDRNELLDFCQKNRVPQSAVSEWMSRFDTDNDGKITLNEYCRGLGLKREDVIKEKTEIRSQQERQDFGEVLTFPDIEVLHTSMTWAKQEDIVNKYKALVGSGEPTEEKMNQVVDGLQNYMNDKYGKVWQCVILTGSFWMRFSYEPFMSIQFRHKNKFVVLAWRTNRTRKEVAYDQIQKCGSRTWKHLKKQCDVKNIPNNIPEKYEGVETMGEQGSDMEKMIEMFLGMDKNDDGFVDLGELRTACQEKKLDMKQVNGWLSRYDTNKDGKISLDEFCDGLGLGKQEMIVEKEERDISNTKICPTIAHEIKPLDTTMSVAKQAHITDKFIELAKEVSSDPHKMNQVAAKMKRFLDEQYGRVWQVIVLAGSYWINYSHAPFLSMQFQYGPYICIVWRTTIN</sequence>
<feature type="domain" description="EF-hand" evidence="4">
    <location>
        <begin position="15"/>
        <end position="50"/>
    </location>
</feature>
<dbReference type="SUPFAM" id="SSF47473">
    <property type="entry name" value="EF-hand"/>
    <property type="match status" value="1"/>
</dbReference>
<organism evidence="5 6">
    <name type="scientific">Opisthorchis viverrini</name>
    <name type="common">Southeast Asian liver fluke</name>
    <dbReference type="NCBI Taxonomy" id="6198"/>
    <lineage>
        <taxon>Eukaryota</taxon>
        <taxon>Metazoa</taxon>
        <taxon>Spiralia</taxon>
        <taxon>Lophotrochozoa</taxon>
        <taxon>Platyhelminthes</taxon>
        <taxon>Trematoda</taxon>
        <taxon>Digenea</taxon>
        <taxon>Opisthorchiida</taxon>
        <taxon>Opisthorchiata</taxon>
        <taxon>Opisthorchiidae</taxon>
        <taxon>Opisthorchis</taxon>
    </lineage>
</organism>
<dbReference type="Gene3D" id="1.10.238.10">
    <property type="entry name" value="EF-hand"/>
    <property type="match status" value="2"/>
</dbReference>
<dbReference type="InterPro" id="IPR018247">
    <property type="entry name" value="EF_Hand_1_Ca_BS"/>
</dbReference>
<evidence type="ECO:0000313" key="5">
    <source>
        <dbReference type="EMBL" id="KER23040.1"/>
    </source>
</evidence>
<dbReference type="RefSeq" id="XP_009173215.1">
    <property type="nucleotide sequence ID" value="XM_009174951.1"/>
</dbReference>
<dbReference type="PANTHER" id="PTHR34524">
    <property type="entry name" value="CALCYPHOSIN"/>
    <property type="match status" value="1"/>
</dbReference>
<keyword evidence="6" id="KW-1185">Reference proteome</keyword>
<dbReference type="KEGG" id="ovi:T265_14718"/>
<dbReference type="Pfam" id="PF13499">
    <property type="entry name" value="EF-hand_7"/>
    <property type="match status" value="2"/>
</dbReference>
<protein>
    <recommendedName>
        <fullName evidence="4">EF-hand domain-containing protein</fullName>
    </recommendedName>
</protein>
<dbReference type="InterPro" id="IPR037177">
    <property type="entry name" value="DLC_sf"/>
</dbReference>
<evidence type="ECO:0000313" key="6">
    <source>
        <dbReference type="Proteomes" id="UP000054324"/>
    </source>
</evidence>
<feature type="domain" description="EF-hand" evidence="4">
    <location>
        <begin position="56"/>
        <end position="84"/>
    </location>
</feature>
<name>A0A074ZI99_OPIVI</name>
<dbReference type="GO" id="GO:0005509">
    <property type="term" value="F:calcium ion binding"/>
    <property type="evidence" value="ECO:0007669"/>
    <property type="project" value="InterPro"/>
</dbReference>
<evidence type="ECO:0000259" key="4">
    <source>
        <dbReference type="PROSITE" id="PS50222"/>
    </source>
</evidence>
<accession>A0A074ZI99</accession>
<dbReference type="AlphaFoldDB" id="A0A074ZI99"/>
<dbReference type="STRING" id="6198.A0A074ZI99"/>
<evidence type="ECO:0000256" key="1">
    <source>
        <dbReference type="ARBA" id="ARBA00022723"/>
    </source>
</evidence>
<keyword evidence="3" id="KW-0106">Calcium</keyword>
<dbReference type="Proteomes" id="UP000054324">
    <property type="component" value="Unassembled WGS sequence"/>
</dbReference>
<dbReference type="SMART" id="SM00054">
    <property type="entry name" value="EFh"/>
    <property type="match status" value="4"/>
</dbReference>
<dbReference type="PROSITE" id="PS00018">
    <property type="entry name" value="EF_HAND_1"/>
    <property type="match status" value="4"/>
</dbReference>
<dbReference type="Pfam" id="PF01221">
    <property type="entry name" value="Dynein_light"/>
    <property type="match status" value="2"/>
</dbReference>